<gene>
    <name evidence="1" type="ORF">QE382_000423</name>
</gene>
<protein>
    <recommendedName>
        <fullName evidence="3">Lipoprotein</fullName>
    </recommendedName>
</protein>
<name>A0ABU0U0G3_9SPHI</name>
<evidence type="ECO:0008006" key="3">
    <source>
        <dbReference type="Google" id="ProtNLM"/>
    </source>
</evidence>
<comment type="caution">
    <text evidence="1">The sequence shown here is derived from an EMBL/GenBank/DDBJ whole genome shotgun (WGS) entry which is preliminary data.</text>
</comment>
<dbReference type="Proteomes" id="UP001244640">
    <property type="component" value="Unassembled WGS sequence"/>
</dbReference>
<sequence>MLRKTQLFLFLLLFTSLFFICCSKTSHETGFYFWKTVFQLDTVENRSLEEIKAQSIYVRIMDIDFDPSGVQAVPISPITFTQTVPKELQVIPVVFVNQRIFTEMDSLQIRGLANKIVPFIVAKIKQAGKENFKELQLDCDWTKTSRDKFFYLLNYLQQLPALKDILVSSTLRLHQVKNIVTSGVPPVRKVMLMCYNMGNLRQFGPQNSIINQKDLKTYLSGTLHKYPIETDIALPLFQWFVVFRNNNYIGISKHISEEEIKDASLFTHNPNTNLYILTKDLPKANLKKDDIIRFESVNQEDLLQTAKFLKGELKGKEHRIIFYHLDQATLANHSNAELQKIIAAF</sequence>
<evidence type="ECO:0000313" key="2">
    <source>
        <dbReference type="Proteomes" id="UP001244640"/>
    </source>
</evidence>
<keyword evidence="2" id="KW-1185">Reference proteome</keyword>
<dbReference type="EMBL" id="JAUTBA010000001">
    <property type="protein sequence ID" value="MDQ1148439.1"/>
    <property type="molecule type" value="Genomic_DNA"/>
</dbReference>
<organism evidence="1 2">
    <name type="scientific">Sphingobacterium zeae</name>
    <dbReference type="NCBI Taxonomy" id="1776859"/>
    <lineage>
        <taxon>Bacteria</taxon>
        <taxon>Pseudomonadati</taxon>
        <taxon>Bacteroidota</taxon>
        <taxon>Sphingobacteriia</taxon>
        <taxon>Sphingobacteriales</taxon>
        <taxon>Sphingobacteriaceae</taxon>
        <taxon>Sphingobacterium</taxon>
    </lineage>
</organism>
<proteinExistence type="predicted"/>
<evidence type="ECO:0000313" key="1">
    <source>
        <dbReference type="EMBL" id="MDQ1148439.1"/>
    </source>
</evidence>
<dbReference type="RefSeq" id="WP_307184487.1">
    <property type="nucleotide sequence ID" value="NZ_JAUTBA010000001.1"/>
</dbReference>
<reference evidence="1 2" key="1">
    <citation type="submission" date="2023-07" db="EMBL/GenBank/DDBJ databases">
        <title>Functional and genomic diversity of the sorghum phyllosphere microbiome.</title>
        <authorList>
            <person name="Shade A."/>
        </authorList>
    </citation>
    <scope>NUCLEOTIDE SEQUENCE [LARGE SCALE GENOMIC DNA]</scope>
    <source>
        <strain evidence="1 2">SORGH_AS_0892</strain>
    </source>
</reference>
<accession>A0ABU0U0G3</accession>